<evidence type="ECO:0000256" key="1">
    <source>
        <dbReference type="SAM" id="SignalP"/>
    </source>
</evidence>
<evidence type="ECO:0000313" key="3">
    <source>
        <dbReference type="Proteomes" id="UP000054314"/>
    </source>
</evidence>
<evidence type="ECO:0000313" key="2">
    <source>
        <dbReference type="EMBL" id="KGM09519.1"/>
    </source>
</evidence>
<proteinExistence type="predicted"/>
<name>A0A0A0BQZ0_9CELL</name>
<sequence>MRVPHRAVTVAALLVPFALAGCGPDTSPVPEQAADRYVCAGVPHEAMSLIIGDDELHVRFDEGSWDLERSLSCGVGSARDGEDDGRRDPEVAVFRSYLPWSGYLADEDAWREDRARRAGSTPVDADVPGWGYTYPDGDARWMSGWMCESGSELQVMVRRSHGARDGAEDAERLLRSMLPWHCGDQEAPRRTE</sequence>
<dbReference type="AlphaFoldDB" id="A0A0A0BQZ0"/>
<reference evidence="2 3" key="1">
    <citation type="submission" date="2013-08" db="EMBL/GenBank/DDBJ databases">
        <title>Genome sequencing of Cellulomonas bogoriensis 69B4.</title>
        <authorList>
            <person name="Chen F."/>
            <person name="Li Y."/>
            <person name="Wang G."/>
        </authorList>
    </citation>
    <scope>NUCLEOTIDE SEQUENCE [LARGE SCALE GENOMIC DNA]</scope>
    <source>
        <strain evidence="2 3">69B4</strain>
    </source>
</reference>
<accession>A0A0A0BQZ0</accession>
<dbReference type="Proteomes" id="UP000054314">
    <property type="component" value="Unassembled WGS sequence"/>
</dbReference>
<protein>
    <recommendedName>
        <fullName evidence="4">DUF3558 domain-containing protein</fullName>
    </recommendedName>
</protein>
<dbReference type="OrthoDB" id="3257815at2"/>
<feature type="signal peptide" evidence="1">
    <location>
        <begin position="1"/>
        <end position="20"/>
    </location>
</feature>
<gene>
    <name evidence="2" type="ORF">N869_02065</name>
</gene>
<comment type="caution">
    <text evidence="2">The sequence shown here is derived from an EMBL/GenBank/DDBJ whole genome shotgun (WGS) entry which is preliminary data.</text>
</comment>
<keyword evidence="1" id="KW-0732">Signal</keyword>
<keyword evidence="3" id="KW-1185">Reference proteome</keyword>
<dbReference type="EMBL" id="AXCZ01000185">
    <property type="protein sequence ID" value="KGM09519.1"/>
    <property type="molecule type" value="Genomic_DNA"/>
</dbReference>
<dbReference type="RefSeq" id="WP_035062250.1">
    <property type="nucleotide sequence ID" value="NZ_AXCZ01000185.1"/>
</dbReference>
<feature type="chain" id="PRO_5039163996" description="DUF3558 domain-containing protein" evidence="1">
    <location>
        <begin position="21"/>
        <end position="192"/>
    </location>
</feature>
<evidence type="ECO:0008006" key="4">
    <source>
        <dbReference type="Google" id="ProtNLM"/>
    </source>
</evidence>
<organism evidence="2 3">
    <name type="scientific">Cellulomonas bogoriensis 69B4 = DSM 16987</name>
    <dbReference type="NCBI Taxonomy" id="1386082"/>
    <lineage>
        <taxon>Bacteria</taxon>
        <taxon>Bacillati</taxon>
        <taxon>Actinomycetota</taxon>
        <taxon>Actinomycetes</taxon>
        <taxon>Micrococcales</taxon>
        <taxon>Cellulomonadaceae</taxon>
        <taxon>Cellulomonas</taxon>
    </lineage>
</organism>
<dbReference type="PROSITE" id="PS51257">
    <property type="entry name" value="PROKAR_LIPOPROTEIN"/>
    <property type="match status" value="1"/>
</dbReference>